<keyword evidence="3" id="KW-0808">Transferase</keyword>
<feature type="region of interest" description="Disordered" evidence="8">
    <location>
        <begin position="699"/>
        <end position="738"/>
    </location>
</feature>
<dbReference type="SUPFAM" id="SSF53335">
    <property type="entry name" value="S-adenosyl-L-methionine-dependent methyltransferases"/>
    <property type="match status" value="1"/>
</dbReference>
<dbReference type="InParanoid" id="A0A0G4EFU7"/>
<comment type="catalytic activity">
    <reaction evidence="7">
        <text>a 5'-end (5'-triphosphoguanosine)-ribonucleoside in mRNA + S-adenosyl-L-methionine = a 5'-end (N(7)-methyl 5'-triphosphoguanosine)-ribonucleoside in mRNA + S-adenosyl-L-homocysteine</text>
        <dbReference type="Rhea" id="RHEA:67008"/>
        <dbReference type="Rhea" id="RHEA-COMP:17166"/>
        <dbReference type="Rhea" id="RHEA-COMP:17167"/>
        <dbReference type="ChEBI" id="CHEBI:57856"/>
        <dbReference type="ChEBI" id="CHEBI:59789"/>
        <dbReference type="ChEBI" id="CHEBI:156461"/>
        <dbReference type="ChEBI" id="CHEBI:167617"/>
        <dbReference type="EC" id="2.1.1.56"/>
    </reaction>
</comment>
<keyword evidence="6" id="KW-0507">mRNA processing</keyword>
<feature type="region of interest" description="Disordered" evidence="8">
    <location>
        <begin position="128"/>
        <end position="147"/>
    </location>
</feature>
<feature type="region of interest" description="Disordered" evidence="8">
    <location>
        <begin position="261"/>
        <end position="284"/>
    </location>
</feature>
<dbReference type="VEuPathDB" id="CryptoDB:Vbra_3745"/>
<evidence type="ECO:0000256" key="3">
    <source>
        <dbReference type="ARBA" id="ARBA00022679"/>
    </source>
</evidence>
<dbReference type="PANTHER" id="PTHR12189">
    <property type="entry name" value="MRNA GUANINE-7- METHYLTRANSFERASE"/>
    <property type="match status" value="1"/>
</dbReference>
<evidence type="ECO:0000256" key="7">
    <source>
        <dbReference type="ARBA" id="ARBA00044712"/>
    </source>
</evidence>
<dbReference type="PANTHER" id="PTHR12189:SF2">
    <property type="entry name" value="MRNA CAP GUANINE-N7 METHYLTRANSFERASE"/>
    <property type="match status" value="1"/>
</dbReference>
<sequence>MMSTSPASASPKAAGKQKAAPSSSKGRDGSRPSSASVAADPARPQPPSSLWKGLEEKVLSFAVECCDNDNVQFYATYGAVVGRYTSAPICLPVESEALLEQGAADYEFQEQLSERQFRQLLDKVKEVTGKGNGAGDQEMTDASEPSASSLRTWEATYSHFTFTEKRLEGDVVVVLDAAQQVKGMTRTQRLGELTFYRPNSDLHYQVAAVTRRGWQRPAEMRTDPPTLGVYGREVHQWRFKGKTGGAAPPWQLMMIRIQQQDEGEDDEMDGGALSSSSSAAAKEGGVRHQVRLVADFGQLKKQYMRLIEGKPNGLAHIVRDLLRNMRAFAEHIDEALAEDRTYLYPNYFGDVAAAARRHYDQKKIDQGARGAELEALRRYNNEVKRTMIDMHVSQYNNATVLDLACGHGQDLLKYVDLNIRKYIGIDISSKEIDEARRRYKEGAGNRFRYEAKFYVGSLLDEKCYEPLKGEQFDVVSIQLAIHYLMYNQQAATDFLRKVSRHLKPGGVFIGSTSSCDMIARNLKRITRRFEAPTKGSTSGRISYEFGNSVYRVSFDQDAFRAIRGDGGRVDGGQEGPVVLDQPQEVYQRRLNTTWGLQYLFQLKGLIDEREYNVPWFEFCRVARELHLVPLTHMEFPQFITYATREQHMPRLIHWLQHNRHLVMPPDQQEAFSFYKIFVFKKVIPAPPLFPPDLPPPVPGPAAAAAAAGGGAGGGAGQPRLASGVSIKKGHKKRKANAI</sequence>
<evidence type="ECO:0000256" key="5">
    <source>
        <dbReference type="ARBA" id="ARBA00022884"/>
    </source>
</evidence>
<keyword evidence="6" id="KW-0506">mRNA capping</keyword>
<dbReference type="Proteomes" id="UP000041254">
    <property type="component" value="Unassembled WGS sequence"/>
</dbReference>
<feature type="compositionally biased region" description="Low complexity" evidence="8">
    <location>
        <begin position="1"/>
        <end position="24"/>
    </location>
</feature>
<dbReference type="InterPro" id="IPR037009">
    <property type="entry name" value="mRNA_triPase_Cet1_sf"/>
</dbReference>
<organism evidence="10 11">
    <name type="scientific">Vitrella brassicaformis (strain CCMP3155)</name>
    <dbReference type="NCBI Taxonomy" id="1169540"/>
    <lineage>
        <taxon>Eukaryota</taxon>
        <taxon>Sar</taxon>
        <taxon>Alveolata</taxon>
        <taxon>Colpodellida</taxon>
        <taxon>Vitrellaceae</taxon>
        <taxon>Vitrella</taxon>
    </lineage>
</organism>
<dbReference type="Gene3D" id="3.40.50.150">
    <property type="entry name" value="Vaccinia Virus protein VP39"/>
    <property type="match status" value="1"/>
</dbReference>
<dbReference type="GO" id="GO:0004651">
    <property type="term" value="F:polynucleotide 5'-phosphatase activity"/>
    <property type="evidence" value="ECO:0007669"/>
    <property type="project" value="InterPro"/>
</dbReference>
<dbReference type="EC" id="2.1.1.56" evidence="1"/>
<dbReference type="InterPro" id="IPR039753">
    <property type="entry name" value="RG7MT1"/>
</dbReference>
<dbReference type="OrthoDB" id="10248867at2759"/>
<dbReference type="Pfam" id="PF03291">
    <property type="entry name" value="mRNA_G-N7_MeTrfase"/>
    <property type="match status" value="2"/>
</dbReference>
<gene>
    <name evidence="10" type="ORF">Vbra_3745</name>
</gene>
<proteinExistence type="predicted"/>
<keyword evidence="4" id="KW-0949">S-adenosyl-L-methionine</keyword>
<feature type="compositionally biased region" description="Basic residues" evidence="8">
    <location>
        <begin position="727"/>
        <end position="738"/>
    </location>
</feature>
<feature type="domain" description="MRNA cap 0 methyltransferase" evidence="9">
    <location>
        <begin position="371"/>
        <end position="682"/>
    </location>
</feature>
<evidence type="ECO:0000256" key="1">
    <source>
        <dbReference type="ARBA" id="ARBA00011926"/>
    </source>
</evidence>
<feature type="region of interest" description="Disordered" evidence="8">
    <location>
        <begin position="1"/>
        <end position="49"/>
    </location>
</feature>
<dbReference type="GO" id="GO:0003723">
    <property type="term" value="F:RNA binding"/>
    <property type="evidence" value="ECO:0007669"/>
    <property type="project" value="UniProtKB-KW"/>
</dbReference>
<evidence type="ECO:0000313" key="10">
    <source>
        <dbReference type="EMBL" id="CEL94309.1"/>
    </source>
</evidence>
<evidence type="ECO:0000256" key="8">
    <source>
        <dbReference type="SAM" id="MobiDB-lite"/>
    </source>
</evidence>
<dbReference type="Gene3D" id="3.20.100.10">
    <property type="entry name" value="mRNA triphosphatase Cet1-like"/>
    <property type="match status" value="1"/>
</dbReference>
<keyword evidence="2" id="KW-0489">Methyltransferase</keyword>
<evidence type="ECO:0000256" key="4">
    <source>
        <dbReference type="ARBA" id="ARBA00022691"/>
    </source>
</evidence>
<feature type="compositionally biased region" description="Low complexity" evidence="8">
    <location>
        <begin position="270"/>
        <end position="281"/>
    </location>
</feature>
<evidence type="ECO:0000256" key="6">
    <source>
        <dbReference type="ARBA" id="ARBA00023042"/>
    </source>
</evidence>
<keyword evidence="5" id="KW-0694">RNA-binding</keyword>
<dbReference type="GO" id="GO:0004482">
    <property type="term" value="F:mRNA 5'-cap (guanine-N7-)-methyltransferase activity"/>
    <property type="evidence" value="ECO:0007669"/>
    <property type="project" value="UniProtKB-EC"/>
</dbReference>
<evidence type="ECO:0000256" key="2">
    <source>
        <dbReference type="ARBA" id="ARBA00022603"/>
    </source>
</evidence>
<reference evidence="10 11" key="1">
    <citation type="submission" date="2014-11" db="EMBL/GenBank/DDBJ databases">
        <authorList>
            <person name="Zhu J."/>
            <person name="Qi W."/>
            <person name="Song R."/>
        </authorList>
    </citation>
    <scope>NUCLEOTIDE SEQUENCE [LARGE SCALE GENOMIC DNA]</scope>
</reference>
<name>A0A0G4EFU7_VITBC</name>
<feature type="compositionally biased region" description="Gly residues" evidence="8">
    <location>
        <begin position="707"/>
        <end position="716"/>
    </location>
</feature>
<dbReference type="PROSITE" id="PS51562">
    <property type="entry name" value="RNA_CAP0_MT"/>
    <property type="match status" value="1"/>
</dbReference>
<keyword evidence="11" id="KW-1185">Reference proteome</keyword>
<dbReference type="OMA" id="TIDSEMW"/>
<dbReference type="InterPro" id="IPR029063">
    <property type="entry name" value="SAM-dependent_MTases_sf"/>
</dbReference>
<accession>A0A0G4EFU7</accession>
<dbReference type="GO" id="GO:0005634">
    <property type="term" value="C:nucleus"/>
    <property type="evidence" value="ECO:0007669"/>
    <property type="project" value="TreeGrafter"/>
</dbReference>
<evidence type="ECO:0000313" key="11">
    <source>
        <dbReference type="Proteomes" id="UP000041254"/>
    </source>
</evidence>
<dbReference type="PhylomeDB" id="A0A0G4EFU7"/>
<dbReference type="InterPro" id="IPR004971">
    <property type="entry name" value="mRNA_G-N7_MeTrfase_dom"/>
</dbReference>
<dbReference type="AlphaFoldDB" id="A0A0G4EFU7"/>
<dbReference type="CDD" id="cd02440">
    <property type="entry name" value="AdoMet_MTases"/>
    <property type="match status" value="1"/>
</dbReference>
<dbReference type="STRING" id="1169540.A0A0G4EFU7"/>
<protein>
    <recommendedName>
        <fullName evidence="1">mRNA (guanine-N(7))-methyltransferase</fullName>
        <ecNumber evidence="1">2.1.1.56</ecNumber>
    </recommendedName>
</protein>
<dbReference type="EMBL" id="CDMY01000214">
    <property type="protein sequence ID" value="CEL94309.1"/>
    <property type="molecule type" value="Genomic_DNA"/>
</dbReference>
<evidence type="ECO:0000259" key="9">
    <source>
        <dbReference type="PROSITE" id="PS51562"/>
    </source>
</evidence>